<protein>
    <submittedName>
        <fullName evidence="1">Uncharacterized protein</fullName>
    </submittedName>
</protein>
<reference evidence="1 2" key="1">
    <citation type="journal article" date="2021" name="Hortic Res">
        <title>High-quality reference genome and annotation aids understanding of berry development for evergreen blueberry (Vaccinium darrowii).</title>
        <authorList>
            <person name="Yu J."/>
            <person name="Hulse-Kemp A.M."/>
            <person name="Babiker E."/>
            <person name="Staton M."/>
        </authorList>
    </citation>
    <scope>NUCLEOTIDE SEQUENCE [LARGE SCALE GENOMIC DNA]</scope>
    <source>
        <strain evidence="2">cv. NJ 8807/NJ 8810</strain>
        <tissue evidence="1">Young leaf</tissue>
    </source>
</reference>
<dbReference type="Proteomes" id="UP000828048">
    <property type="component" value="Chromosome 3"/>
</dbReference>
<dbReference type="EMBL" id="CM037153">
    <property type="protein sequence ID" value="KAH7858535.1"/>
    <property type="molecule type" value="Genomic_DNA"/>
</dbReference>
<comment type="caution">
    <text evidence="1">The sequence shown here is derived from an EMBL/GenBank/DDBJ whole genome shotgun (WGS) entry which is preliminary data.</text>
</comment>
<sequence length="1032" mass="114457">MAQHTRRDSAPTIPSNYNDAVAVAAAAASSPAEATDLPCPFGTLDGIDNDDFREIAYEIFFTACRSSPGFGGRNALNFYPAGADGSGDSGGMGSPVKEKGVGMAVTSRVKRALGLKMLKRSQSRRTSSVGVAGPTSPSSPAHHHGGGGSPGAAFSTVPGVGRMRRPMTSAEIMRQQMRVTEQSDNRLRKTLMRTLVGQMGRRAETIILPLELLRHLKPSEFTDPHEYHQWQKRQLKLLEYGLLLHPSTPLDPSNPFATRLREILVSASIKAIDTSKNSEPMRSLCNTVVSLSWRTHDGSPTDTCHWADGFPVNVHIYTALLRSIFDMKDETLVLDEVDELLELMKKTWSTLGINKKTHNICFTWVLFQNFVSTGQVEGDLLSATLAMLNEVAGDAKRGDREEAYEKMVVSVLVAIKKWAERRLFCYHGAFHRGNVGVMETLLPLVFSAMKILEEDFVGHLAADQEKLEVGNVAVDSTGNRVDRYIRSSIKYAFAKLLEKGNYNGITFEVEEASQALKELASETEELAMKERVVFSPVLKKWHPIAAGVAAVTLHACYGSLLKQYLAGVSSLTSETVSVLQRAGKLEKVLVQMVVEDSAECEDGGKAIVREMVPYEVDSIIFNLLKQWMQERLKKEKECLQRAKETETWNPKSKTEPYAQSSVELMTHAKDTVNAFFEIPLGISEDIVHDLANGLEHLFREYTTFVSSCGSKQSYIPTLPPLTRCNRDSKFSKLWRKATPCSVIVDDAHLSASNEGHHPRPSTSRGTQRMYIRLNTLHYLLSQLHSLDKTLSLSPRVIPSTRHRYNNRKHTGSSSSYFELACSGIQAATQHVSEVSAYRLIFLDSSSVFYDTLYVGDVENTRIKPALRSLKQNLTLLGAIVTDRAQPLAIKEVMKASFEAFLMVLLAGGSLRIFLRTDHQMIEEDFDSLKKVFCTCGEGLIVEDVVDREAETVEGVVALMGQSTEQLVEDFSIVACEASGIGVVGIGQKLPMPPTTGRWNRSDPNTILRVLCHRNDKAANEFLKRTFQLAKRR</sequence>
<keyword evidence="2" id="KW-1185">Reference proteome</keyword>
<evidence type="ECO:0000313" key="1">
    <source>
        <dbReference type="EMBL" id="KAH7858535.1"/>
    </source>
</evidence>
<accession>A0ACB7Z000</accession>
<organism evidence="1 2">
    <name type="scientific">Vaccinium darrowii</name>
    <dbReference type="NCBI Taxonomy" id="229202"/>
    <lineage>
        <taxon>Eukaryota</taxon>
        <taxon>Viridiplantae</taxon>
        <taxon>Streptophyta</taxon>
        <taxon>Embryophyta</taxon>
        <taxon>Tracheophyta</taxon>
        <taxon>Spermatophyta</taxon>
        <taxon>Magnoliopsida</taxon>
        <taxon>eudicotyledons</taxon>
        <taxon>Gunneridae</taxon>
        <taxon>Pentapetalae</taxon>
        <taxon>asterids</taxon>
        <taxon>Ericales</taxon>
        <taxon>Ericaceae</taxon>
        <taxon>Vaccinioideae</taxon>
        <taxon>Vaccinieae</taxon>
        <taxon>Vaccinium</taxon>
    </lineage>
</organism>
<evidence type="ECO:0000313" key="2">
    <source>
        <dbReference type="Proteomes" id="UP000828048"/>
    </source>
</evidence>
<proteinExistence type="predicted"/>
<name>A0ACB7Z000_9ERIC</name>
<gene>
    <name evidence="1" type="ORF">Vadar_025078</name>
</gene>